<feature type="compositionally biased region" description="Low complexity" evidence="1">
    <location>
        <begin position="19"/>
        <end position="34"/>
    </location>
</feature>
<protein>
    <submittedName>
        <fullName evidence="2">Uncharacterized protein</fullName>
    </submittedName>
</protein>
<feature type="region of interest" description="Disordered" evidence="1">
    <location>
        <begin position="110"/>
        <end position="145"/>
    </location>
</feature>
<proteinExistence type="predicted"/>
<feature type="compositionally biased region" description="Basic residues" evidence="1">
    <location>
        <begin position="274"/>
        <end position="284"/>
    </location>
</feature>
<feature type="compositionally biased region" description="Low complexity" evidence="1">
    <location>
        <begin position="285"/>
        <end position="298"/>
    </location>
</feature>
<sequence>MHYEIHDFMPSVGKGAVPTTTSTTGATSTTSLASQADPTPLPVCVTPSALSALLYAILFSIEFQAPVGPRPPPLRHAAASSSLRGAAPSPATLLTSAVSAMSSFWGRSATTMEARRSHTDASSPPQQQQQQQQQQGSQQGASFRHSAGNTAAAFPLFFDSPATSTSGRTLTAAESAEMAALKRQHEQPFVVPVTQVLHKLGGVHITVRETHNPTITAAYNAVMEQIEGLVFQQEQGGLSPSATAADRPVGEASAAEQSSPTSAKGAAAAAAAPHARHTERRRSPPARSSESGSSTAPAQQRGVLSADAAAAKTTTVVQVGPNEVGMTLCVRLLSRDVTRWRVVHERPLVEWRFPIIRTANESMIRHRTSWQTTTALANAAESPVTTAPAVGAGRGTAAAELTLVNDPAQVLQVLEFILRRSYEATTMGTFDDFTSGELVFTAHVVEKSAFP</sequence>
<dbReference type="AlphaFoldDB" id="A0AAW0F6P8"/>
<organism evidence="2 3">
    <name type="scientific">Novymonas esmeraldas</name>
    <dbReference type="NCBI Taxonomy" id="1808958"/>
    <lineage>
        <taxon>Eukaryota</taxon>
        <taxon>Discoba</taxon>
        <taxon>Euglenozoa</taxon>
        <taxon>Kinetoplastea</taxon>
        <taxon>Metakinetoplastina</taxon>
        <taxon>Trypanosomatida</taxon>
        <taxon>Trypanosomatidae</taxon>
        <taxon>Novymonas</taxon>
    </lineage>
</organism>
<comment type="caution">
    <text evidence="2">The sequence shown here is derived from an EMBL/GenBank/DDBJ whole genome shotgun (WGS) entry which is preliminary data.</text>
</comment>
<name>A0AAW0F6P8_9TRYP</name>
<evidence type="ECO:0000256" key="1">
    <source>
        <dbReference type="SAM" id="MobiDB-lite"/>
    </source>
</evidence>
<evidence type="ECO:0000313" key="3">
    <source>
        <dbReference type="Proteomes" id="UP001430356"/>
    </source>
</evidence>
<feature type="region of interest" description="Disordered" evidence="1">
    <location>
        <begin position="14"/>
        <end position="40"/>
    </location>
</feature>
<evidence type="ECO:0000313" key="2">
    <source>
        <dbReference type="EMBL" id="KAK7200823.1"/>
    </source>
</evidence>
<gene>
    <name evidence="2" type="ORF">NESM_000140700</name>
</gene>
<feature type="compositionally biased region" description="Low complexity" evidence="1">
    <location>
        <begin position="121"/>
        <end position="142"/>
    </location>
</feature>
<keyword evidence="3" id="KW-1185">Reference proteome</keyword>
<accession>A0AAW0F6P8</accession>
<feature type="region of interest" description="Disordered" evidence="1">
    <location>
        <begin position="237"/>
        <end position="306"/>
    </location>
</feature>
<dbReference type="EMBL" id="JAECZO010000008">
    <property type="protein sequence ID" value="KAK7200823.1"/>
    <property type="molecule type" value="Genomic_DNA"/>
</dbReference>
<reference evidence="2 3" key="1">
    <citation type="journal article" date="2021" name="MBio">
        <title>A New Model Trypanosomatid, Novymonas esmeraldas: Genomic Perception of Its 'Candidatus Pandoraea novymonadis' Endosymbiont.</title>
        <authorList>
            <person name="Zakharova A."/>
            <person name="Saura A."/>
            <person name="Butenko A."/>
            <person name="Podesvova L."/>
            <person name="Warmusova S."/>
            <person name="Kostygov A.Y."/>
            <person name="Nenarokova A."/>
            <person name="Lukes J."/>
            <person name="Opperdoes F.R."/>
            <person name="Yurchenko V."/>
        </authorList>
    </citation>
    <scope>NUCLEOTIDE SEQUENCE [LARGE SCALE GENOMIC DNA]</scope>
    <source>
        <strain evidence="2 3">E262AT.01</strain>
    </source>
</reference>
<dbReference type="Proteomes" id="UP001430356">
    <property type="component" value="Unassembled WGS sequence"/>
</dbReference>